<dbReference type="EMBL" id="CAXHTA020000011">
    <property type="protein sequence ID" value="CAL5224733.1"/>
    <property type="molecule type" value="Genomic_DNA"/>
</dbReference>
<keyword evidence="7 8" id="KW-0472">Membrane</keyword>
<accession>A0ABP1FXZ4</accession>
<keyword evidence="8" id="KW-0812">Transmembrane</keyword>
<evidence type="ECO:0000256" key="2">
    <source>
        <dbReference type="ARBA" id="ARBA00009170"/>
    </source>
</evidence>
<keyword evidence="5" id="KW-0653">Protein transport</keyword>
<gene>
    <name evidence="11" type="primary">g7465</name>
    <name evidence="11" type="ORF">VP750_LOCUS6392</name>
</gene>
<dbReference type="Pfam" id="PF17171">
    <property type="entry name" value="GST_C_6"/>
    <property type="match status" value="1"/>
</dbReference>
<dbReference type="InterPro" id="IPR050931">
    <property type="entry name" value="Mito_Protein_Transport_Metaxin"/>
</dbReference>
<keyword evidence="12" id="KW-1185">Reference proteome</keyword>
<evidence type="ECO:0000259" key="9">
    <source>
        <dbReference type="Pfam" id="PF10568"/>
    </source>
</evidence>
<evidence type="ECO:0000256" key="7">
    <source>
        <dbReference type="ARBA" id="ARBA00023136"/>
    </source>
</evidence>
<organism evidence="11 12">
    <name type="scientific">Coccomyxa viridis</name>
    <dbReference type="NCBI Taxonomy" id="1274662"/>
    <lineage>
        <taxon>Eukaryota</taxon>
        <taxon>Viridiplantae</taxon>
        <taxon>Chlorophyta</taxon>
        <taxon>core chlorophytes</taxon>
        <taxon>Trebouxiophyceae</taxon>
        <taxon>Trebouxiophyceae incertae sedis</taxon>
        <taxon>Coccomyxaceae</taxon>
        <taxon>Coccomyxa</taxon>
    </lineage>
</organism>
<evidence type="ECO:0000259" key="10">
    <source>
        <dbReference type="Pfam" id="PF17171"/>
    </source>
</evidence>
<keyword evidence="6" id="KW-0496">Mitochondrion</keyword>
<dbReference type="PANTHER" id="PTHR12289:SF41">
    <property type="entry name" value="FAILED AXON CONNECTIONS-RELATED"/>
    <property type="match status" value="1"/>
</dbReference>
<evidence type="ECO:0000256" key="6">
    <source>
        <dbReference type="ARBA" id="ARBA00023128"/>
    </source>
</evidence>
<dbReference type="CDD" id="cd03054">
    <property type="entry name" value="GST_N_Metaxin"/>
    <property type="match status" value="1"/>
</dbReference>
<evidence type="ECO:0000256" key="1">
    <source>
        <dbReference type="ARBA" id="ARBA00004294"/>
    </source>
</evidence>
<proteinExistence type="inferred from homology"/>
<dbReference type="InterPro" id="IPR033468">
    <property type="entry name" value="Metaxin_GST"/>
</dbReference>
<comment type="caution">
    <text evidence="11">The sequence shown here is derived from an EMBL/GenBank/DDBJ whole genome shotgun (WGS) entry which is preliminary data.</text>
</comment>
<reference evidence="11 12" key="1">
    <citation type="submission" date="2024-06" db="EMBL/GenBank/DDBJ databases">
        <authorList>
            <person name="Kraege A."/>
            <person name="Thomma B."/>
        </authorList>
    </citation>
    <scope>NUCLEOTIDE SEQUENCE [LARGE SCALE GENOMIC DNA]</scope>
</reference>
<protein>
    <submittedName>
        <fullName evidence="11">G7465 protein</fullName>
    </submittedName>
</protein>
<feature type="domain" description="Metaxin glutathione S-transferase" evidence="10">
    <location>
        <begin position="175"/>
        <end position="239"/>
    </location>
</feature>
<sequence length="328" mass="35756">MSSENAPDYRLYKLAASWGLPSASPSCVRVEAYLRLAKVDVAAEECVNASTSPSSQLPALEHGIDIVEGAGDETASAEAIIAYLKQHGHDLDSGLSAAQKADVLAFTALVERRLEPATAYTMWCEKQSYTAHTRAVYGAGLPLPLNYWLPWSQRRAALRRFSNVTGPQVYGEAAAVYAALDQRLQSERGGMFFFGSRPSSLDALLFSHLSYQLGAPSSAPELRQALSERRALTAYVERISQDVFSTQLPKAPAIMTAEWAQRAEEAAAPSSTREKKEVSKKDAEWSKGNKLWLAGAGMATLAYFVLSGQYISIATDWGYDEEGDDEIE</sequence>
<dbReference type="InterPro" id="IPR036282">
    <property type="entry name" value="Glutathione-S-Trfase_C_sf"/>
</dbReference>
<feature type="domain" description="Mitochondrial outer membrane transport complex Sam37/metaxin N-terminal" evidence="9">
    <location>
        <begin position="27"/>
        <end position="154"/>
    </location>
</feature>
<keyword evidence="4" id="KW-1000">Mitochondrion outer membrane</keyword>
<evidence type="ECO:0000313" key="12">
    <source>
        <dbReference type="Proteomes" id="UP001497392"/>
    </source>
</evidence>
<dbReference type="InterPro" id="IPR019564">
    <property type="entry name" value="Sam37/metaxin_N"/>
</dbReference>
<evidence type="ECO:0000256" key="4">
    <source>
        <dbReference type="ARBA" id="ARBA00022787"/>
    </source>
</evidence>
<comment type="subcellular location">
    <subcellularLocation>
        <location evidence="1">Mitochondrion outer membrane</location>
    </subcellularLocation>
</comment>
<comment type="similarity">
    <text evidence="2">Belongs to the metaxin family.</text>
</comment>
<dbReference type="Proteomes" id="UP001497392">
    <property type="component" value="Unassembled WGS sequence"/>
</dbReference>
<dbReference type="PANTHER" id="PTHR12289">
    <property type="entry name" value="METAXIN RELATED"/>
    <property type="match status" value="1"/>
</dbReference>
<keyword evidence="8" id="KW-1133">Transmembrane helix</keyword>
<evidence type="ECO:0000256" key="3">
    <source>
        <dbReference type="ARBA" id="ARBA00022448"/>
    </source>
</evidence>
<name>A0ABP1FXZ4_9CHLO</name>
<evidence type="ECO:0000313" key="11">
    <source>
        <dbReference type="EMBL" id="CAL5224733.1"/>
    </source>
</evidence>
<dbReference type="SUPFAM" id="SSF47616">
    <property type="entry name" value="GST C-terminal domain-like"/>
    <property type="match status" value="1"/>
</dbReference>
<dbReference type="Pfam" id="PF10568">
    <property type="entry name" value="Tom37"/>
    <property type="match status" value="1"/>
</dbReference>
<evidence type="ECO:0000256" key="5">
    <source>
        <dbReference type="ARBA" id="ARBA00022927"/>
    </source>
</evidence>
<keyword evidence="3" id="KW-0813">Transport</keyword>
<feature type="transmembrane region" description="Helical" evidence="8">
    <location>
        <begin position="291"/>
        <end position="311"/>
    </location>
</feature>
<evidence type="ECO:0000256" key="8">
    <source>
        <dbReference type="SAM" id="Phobius"/>
    </source>
</evidence>